<sequence>MKRLILFALSVALLLGGCSIDKTGNFELYMTDQPIDGLEQVLITITAIEVQKDDGSITTAWEGERTFDLLLLRDIEKRILDVELEQGIYTHVIIVINGAAAVVNGRTFEISILPSLEVKIPVAFTVLNNRVTEVVLDFHADQSIEGFGDQYLLLPVITVKR</sequence>
<evidence type="ECO:0000313" key="2">
    <source>
        <dbReference type="EMBL" id="GAI55633.1"/>
    </source>
</evidence>
<proteinExistence type="predicted"/>
<reference evidence="2" key="1">
    <citation type="journal article" date="2014" name="Front. Microbiol.">
        <title>High frequency of phylogenetically diverse reductive dehalogenase-homologous genes in deep subseafloor sedimentary metagenomes.</title>
        <authorList>
            <person name="Kawai M."/>
            <person name="Futagami T."/>
            <person name="Toyoda A."/>
            <person name="Takaki Y."/>
            <person name="Nishi S."/>
            <person name="Hori S."/>
            <person name="Arai W."/>
            <person name="Tsubouchi T."/>
            <person name="Morono Y."/>
            <person name="Uchiyama I."/>
            <person name="Ito T."/>
            <person name="Fujiyama A."/>
            <person name="Inagaki F."/>
            <person name="Takami H."/>
        </authorList>
    </citation>
    <scope>NUCLEOTIDE SEQUENCE</scope>
    <source>
        <strain evidence="2">Expedition CK06-06</strain>
    </source>
</reference>
<dbReference type="Pfam" id="PF14321">
    <property type="entry name" value="DUF4382"/>
    <property type="match status" value="1"/>
</dbReference>
<evidence type="ECO:0000259" key="1">
    <source>
        <dbReference type="Pfam" id="PF14321"/>
    </source>
</evidence>
<dbReference type="PROSITE" id="PS51257">
    <property type="entry name" value="PROKAR_LIPOPROTEIN"/>
    <property type="match status" value="1"/>
</dbReference>
<dbReference type="AlphaFoldDB" id="X1PIG6"/>
<feature type="domain" description="DUF4382" evidence="1">
    <location>
        <begin position="23"/>
        <end position="155"/>
    </location>
</feature>
<comment type="caution">
    <text evidence="2">The sequence shown here is derived from an EMBL/GenBank/DDBJ whole genome shotgun (WGS) entry which is preliminary data.</text>
</comment>
<feature type="non-terminal residue" evidence="2">
    <location>
        <position position="161"/>
    </location>
</feature>
<protein>
    <recommendedName>
        <fullName evidence="1">DUF4382 domain-containing protein</fullName>
    </recommendedName>
</protein>
<organism evidence="2">
    <name type="scientific">marine sediment metagenome</name>
    <dbReference type="NCBI Taxonomy" id="412755"/>
    <lineage>
        <taxon>unclassified sequences</taxon>
        <taxon>metagenomes</taxon>
        <taxon>ecological metagenomes</taxon>
    </lineage>
</organism>
<name>X1PIG6_9ZZZZ</name>
<dbReference type="InterPro" id="IPR025491">
    <property type="entry name" value="DUF4382"/>
</dbReference>
<dbReference type="EMBL" id="BARV01035273">
    <property type="protein sequence ID" value="GAI55633.1"/>
    <property type="molecule type" value="Genomic_DNA"/>
</dbReference>
<accession>X1PIG6</accession>
<gene>
    <name evidence="2" type="ORF">S06H3_55071</name>
</gene>